<dbReference type="PANTHER" id="PTHR34352:SF1">
    <property type="entry name" value="PROTEIN YHFA"/>
    <property type="match status" value="1"/>
</dbReference>
<comment type="caution">
    <text evidence="1">The sequence shown here is derived from an EMBL/GenBank/DDBJ whole genome shotgun (WGS) entry which is preliminary data.</text>
</comment>
<dbReference type="EMBL" id="SGBD01000001">
    <property type="protein sequence ID" value="RZD15427.1"/>
    <property type="molecule type" value="Genomic_DNA"/>
</dbReference>
<evidence type="ECO:0000313" key="1">
    <source>
        <dbReference type="EMBL" id="RZD15427.1"/>
    </source>
</evidence>
<dbReference type="Pfam" id="PF02566">
    <property type="entry name" value="OsmC"/>
    <property type="match status" value="1"/>
</dbReference>
<protein>
    <submittedName>
        <fullName evidence="1">OsmC family peroxiredoxin</fullName>
    </submittedName>
</protein>
<dbReference type="Gene3D" id="3.30.300.20">
    <property type="match status" value="1"/>
</dbReference>
<name>A0A519BDV1_9DELT</name>
<dbReference type="SUPFAM" id="SSF82784">
    <property type="entry name" value="OsmC-like"/>
    <property type="match status" value="1"/>
</dbReference>
<organism evidence="1 2">
    <name type="scientific">Candidatus Acidulodesulfobacterium ferriphilum</name>
    <dbReference type="NCBI Taxonomy" id="2597223"/>
    <lineage>
        <taxon>Bacteria</taxon>
        <taxon>Deltaproteobacteria</taxon>
        <taxon>Candidatus Acidulodesulfobacterales</taxon>
        <taxon>Candidatus Acidulodesulfobacterium</taxon>
    </lineage>
</organism>
<proteinExistence type="predicted"/>
<evidence type="ECO:0000313" key="2">
    <source>
        <dbReference type="Proteomes" id="UP000320813"/>
    </source>
</evidence>
<dbReference type="InterPro" id="IPR015946">
    <property type="entry name" value="KH_dom-like_a/b"/>
</dbReference>
<reference evidence="1 2" key="1">
    <citation type="submission" date="2019-01" db="EMBL/GenBank/DDBJ databases">
        <title>Insights into ecological role of a new deltaproteobacterial order Candidatus Sinidesulfobacterales (Sva0485) by metagenomics and metatranscriptomics.</title>
        <authorList>
            <person name="Tan S."/>
            <person name="Liu J."/>
            <person name="Fang Y."/>
            <person name="Hedlund B.P."/>
            <person name="Lian Z.H."/>
            <person name="Huang L.Y."/>
            <person name="Li J.T."/>
            <person name="Huang L.N."/>
            <person name="Li W.J."/>
            <person name="Jiang H.C."/>
            <person name="Dong H.L."/>
            <person name="Shu W.S."/>
        </authorList>
    </citation>
    <scope>NUCLEOTIDE SEQUENCE [LARGE SCALE GENOMIC DNA]</scope>
    <source>
        <strain evidence="1">AP3</strain>
    </source>
</reference>
<accession>A0A519BDV1</accession>
<gene>
    <name evidence="1" type="ORF">EVJ47_03920</name>
</gene>
<dbReference type="InterPro" id="IPR003718">
    <property type="entry name" value="OsmC/Ohr_fam"/>
</dbReference>
<dbReference type="InterPro" id="IPR036102">
    <property type="entry name" value="OsmC/Ohrsf"/>
</dbReference>
<dbReference type="Proteomes" id="UP000320813">
    <property type="component" value="Unassembled WGS sequence"/>
</dbReference>
<dbReference type="PANTHER" id="PTHR34352">
    <property type="entry name" value="PROTEIN YHFA"/>
    <property type="match status" value="1"/>
</dbReference>
<sequence>MGIKLEYLQDLQFKAYSDNGNGYSVLLDTSKEAGGNDEGIKPTDLILAGLAGCSSMDIVSILKKKRQNIISYSANVSGERAETHPRVFTKMVITYEIKGKNIDEQAVKRAIELSKDKYCSVWAMLKNAVDIEWSYKIENI</sequence>
<dbReference type="AlphaFoldDB" id="A0A519BDV1"/>